<evidence type="ECO:0008006" key="3">
    <source>
        <dbReference type="Google" id="ProtNLM"/>
    </source>
</evidence>
<gene>
    <name evidence="1" type="ORF">AXE65_09470</name>
</gene>
<accession>A0A139SY34</accession>
<keyword evidence="2" id="KW-1185">Reference proteome</keyword>
<evidence type="ECO:0000313" key="1">
    <source>
        <dbReference type="EMBL" id="KXU39292.1"/>
    </source>
</evidence>
<dbReference type="OrthoDB" id="6402943at2"/>
<protein>
    <recommendedName>
        <fullName evidence="3">Ribosomal protein L7/L12 C-terminal domain-containing protein</fullName>
    </recommendedName>
</protein>
<sequence>MSSYEIVFSGQLQAGFDAQQVRANLCQLFKTDAARIERLFSAHSTVLKKGLDQASAEKYRAALQRAGALVEVINTEAAAPELTRHNNAAITARDNYMAAFSHIDAPDFAIAAPGSPMQDKPKEWVPVDVDLSQLSLAPVGSDMAQLKDETVATVPDISHLALQ</sequence>
<dbReference type="RefSeq" id="WP_068386962.1">
    <property type="nucleotide sequence ID" value="NZ_LSZO01000018.1"/>
</dbReference>
<reference evidence="1 2" key="1">
    <citation type="submission" date="2016-02" db="EMBL/GenBank/DDBJ databases">
        <authorList>
            <person name="Wen L."/>
            <person name="He K."/>
            <person name="Yang H."/>
        </authorList>
    </citation>
    <scope>NUCLEOTIDE SEQUENCE [LARGE SCALE GENOMIC DNA]</scope>
    <source>
        <strain evidence="1 2">CV58</strain>
    </source>
</reference>
<organism evidence="1 2">
    <name type="scientific">Ventosimonas gracilis</name>
    <dbReference type="NCBI Taxonomy" id="1680762"/>
    <lineage>
        <taxon>Bacteria</taxon>
        <taxon>Pseudomonadati</taxon>
        <taxon>Pseudomonadota</taxon>
        <taxon>Gammaproteobacteria</taxon>
        <taxon>Pseudomonadales</taxon>
        <taxon>Ventosimonadaceae</taxon>
        <taxon>Ventosimonas</taxon>
    </lineage>
</organism>
<name>A0A139SY34_9GAMM</name>
<dbReference type="AlphaFoldDB" id="A0A139SY34"/>
<comment type="caution">
    <text evidence="1">The sequence shown here is derived from an EMBL/GenBank/DDBJ whole genome shotgun (WGS) entry which is preliminary data.</text>
</comment>
<proteinExistence type="predicted"/>
<dbReference type="Proteomes" id="UP000072660">
    <property type="component" value="Unassembled WGS sequence"/>
</dbReference>
<dbReference type="EMBL" id="LSZO01000018">
    <property type="protein sequence ID" value="KXU39292.1"/>
    <property type="molecule type" value="Genomic_DNA"/>
</dbReference>
<evidence type="ECO:0000313" key="2">
    <source>
        <dbReference type="Proteomes" id="UP000072660"/>
    </source>
</evidence>